<evidence type="ECO:0000259" key="7">
    <source>
        <dbReference type="PROSITE" id="PS50950"/>
    </source>
</evidence>
<evidence type="ECO:0000256" key="6">
    <source>
        <dbReference type="PROSITE-ProRule" id="PRU00309"/>
    </source>
</evidence>
<dbReference type="PANTHER" id="PTHR23080">
    <property type="entry name" value="THAP DOMAIN PROTEIN"/>
    <property type="match status" value="1"/>
</dbReference>
<keyword evidence="2" id="KW-0479">Metal-binding</keyword>
<sequence length="563" mass="63982">MASQEINKPRFKYCIVPQCKTTTVTAPDKLFLSVPSGNIRKKWFKAMRRRDPTSLTSHLFICEDHFNLEEDVQDWMRYKIGKEVNLSFNLKIKPNVLPHKFDCQPDRQRAHTLIERPLVAKRRKMNIMKDIFESGQSSAEPMLQPTDEIEIPDQENEINLVQTPELEIVGSFIEIVTTDPSVEQDDPTSCENVSAQILDSVFVTTDQSVDQDEPISCENISDQILDSVLPIDLLVEQDQPLTPVDLSELITEIDVKNVACQVKIPCRNKKIQVQVLPDTKKKQTQTFIEVKNQATSTDHIEFKDQGTSTEIARTRTRCDSLSSTFSEISDVLPPTEMDSTFNVDDMSGGTSDEAQRMYNKVLDTIATMEKKPRIYLGLDPANLKLIELLQKGCNCSKLHIFMALRKVRLDENLEVLGDHFALSKSRVSRILKTALPNVAVFLKSHIFWPDKEVIKRNLPIAFRANFSNVQSIIDCFEIQIEKPSDPTFQALTWSDYKKCNTLKYLISSTPDGFINFISKGYGGRASDVQIVEDSKYLEMLKPNMCVMADRGFKSLDAVLVKAQ</sequence>
<keyword evidence="3 6" id="KW-0863">Zinc-finger</keyword>
<evidence type="ECO:0000256" key="1">
    <source>
        <dbReference type="ARBA" id="ARBA00001968"/>
    </source>
</evidence>
<dbReference type="EMBL" id="HBUF01266649">
    <property type="protein sequence ID" value="CAG6684287.1"/>
    <property type="molecule type" value="Transcribed_RNA"/>
</dbReference>
<keyword evidence="4" id="KW-0862">Zinc</keyword>
<dbReference type="AlphaFoldDB" id="A0A8D8QTW0"/>
<keyword evidence="5 6" id="KW-0238">DNA-binding</keyword>
<dbReference type="InterPro" id="IPR006612">
    <property type="entry name" value="THAP_Znf"/>
</dbReference>
<organism evidence="8">
    <name type="scientific">Cacopsylla melanoneura</name>
    <dbReference type="NCBI Taxonomy" id="428564"/>
    <lineage>
        <taxon>Eukaryota</taxon>
        <taxon>Metazoa</taxon>
        <taxon>Ecdysozoa</taxon>
        <taxon>Arthropoda</taxon>
        <taxon>Hexapoda</taxon>
        <taxon>Insecta</taxon>
        <taxon>Pterygota</taxon>
        <taxon>Neoptera</taxon>
        <taxon>Paraneoptera</taxon>
        <taxon>Hemiptera</taxon>
        <taxon>Sternorrhyncha</taxon>
        <taxon>Psylloidea</taxon>
        <taxon>Psyllidae</taxon>
        <taxon>Psyllinae</taxon>
        <taxon>Cacopsylla</taxon>
    </lineage>
</organism>
<dbReference type="GO" id="GO:0003677">
    <property type="term" value="F:DNA binding"/>
    <property type="evidence" value="ECO:0007669"/>
    <property type="project" value="UniProtKB-UniRule"/>
</dbReference>
<dbReference type="SUPFAM" id="SSF57716">
    <property type="entry name" value="Glucocorticoid receptor-like (DNA-binding domain)"/>
    <property type="match status" value="1"/>
</dbReference>
<dbReference type="PANTHER" id="PTHR23080:SF144">
    <property type="entry name" value="SPINDLE AND KINETOCHORE ASSOCIATED COMPLEX SUBUNIT 3"/>
    <property type="match status" value="1"/>
</dbReference>
<feature type="domain" description="THAP-type" evidence="7">
    <location>
        <begin position="8"/>
        <end position="101"/>
    </location>
</feature>
<accession>A0A8D8QTW0</accession>
<comment type="cofactor">
    <cofactor evidence="1">
        <name>a divalent metal cation</name>
        <dbReference type="ChEBI" id="CHEBI:60240"/>
    </cofactor>
</comment>
<evidence type="ECO:0000256" key="5">
    <source>
        <dbReference type="ARBA" id="ARBA00023125"/>
    </source>
</evidence>
<name>A0A8D8QTW0_9HEMI</name>
<dbReference type="EMBL" id="HBUF01266650">
    <property type="protein sequence ID" value="CAG6684288.1"/>
    <property type="molecule type" value="Transcribed_RNA"/>
</dbReference>
<dbReference type="GO" id="GO:0008270">
    <property type="term" value="F:zinc ion binding"/>
    <property type="evidence" value="ECO:0007669"/>
    <property type="project" value="UniProtKB-KW"/>
</dbReference>
<evidence type="ECO:0000256" key="3">
    <source>
        <dbReference type="ARBA" id="ARBA00022771"/>
    </source>
</evidence>
<dbReference type="EMBL" id="HBUF01100614">
    <property type="protein sequence ID" value="CAG6637950.1"/>
    <property type="molecule type" value="Transcribed_RNA"/>
</dbReference>
<evidence type="ECO:0000256" key="4">
    <source>
        <dbReference type="ARBA" id="ARBA00022833"/>
    </source>
</evidence>
<proteinExistence type="predicted"/>
<dbReference type="PROSITE" id="PS50950">
    <property type="entry name" value="ZF_THAP"/>
    <property type="match status" value="1"/>
</dbReference>
<dbReference type="Pfam" id="PF05485">
    <property type="entry name" value="THAP"/>
    <property type="match status" value="1"/>
</dbReference>
<dbReference type="Pfam" id="PF13359">
    <property type="entry name" value="DDE_Tnp_4"/>
    <property type="match status" value="1"/>
</dbReference>
<evidence type="ECO:0000313" key="8">
    <source>
        <dbReference type="EMBL" id="CAG6637951.1"/>
    </source>
</evidence>
<dbReference type="InterPro" id="IPR027806">
    <property type="entry name" value="HARBI1_dom"/>
</dbReference>
<dbReference type="EMBL" id="HBUF01100615">
    <property type="protein sequence ID" value="CAG6637951.1"/>
    <property type="molecule type" value="Transcribed_RNA"/>
</dbReference>
<dbReference type="SMART" id="SM00980">
    <property type="entry name" value="THAP"/>
    <property type="match status" value="1"/>
</dbReference>
<protein>
    <recommendedName>
        <fullName evidence="7">THAP-type domain-containing protein</fullName>
    </recommendedName>
</protein>
<reference evidence="8" key="1">
    <citation type="submission" date="2021-05" db="EMBL/GenBank/DDBJ databases">
        <authorList>
            <person name="Alioto T."/>
            <person name="Alioto T."/>
            <person name="Gomez Garrido J."/>
        </authorList>
    </citation>
    <scope>NUCLEOTIDE SEQUENCE</scope>
</reference>
<evidence type="ECO:0000256" key="2">
    <source>
        <dbReference type="ARBA" id="ARBA00022723"/>
    </source>
</evidence>